<keyword evidence="10" id="KW-1185">Reference proteome</keyword>
<protein>
    <submittedName>
        <fullName evidence="9">Cytochrome c oxidase accessory protein FixG</fullName>
    </submittedName>
</protein>
<keyword evidence="6" id="KW-0411">Iron-sulfur</keyword>
<dbReference type="InterPro" id="IPR017900">
    <property type="entry name" value="4Fe4S_Fe_S_CS"/>
</dbReference>
<organism evidence="9 10">
    <name type="scientific">Cohaesibacter gelatinilyticus</name>
    <dbReference type="NCBI Taxonomy" id="372072"/>
    <lineage>
        <taxon>Bacteria</taxon>
        <taxon>Pseudomonadati</taxon>
        <taxon>Pseudomonadota</taxon>
        <taxon>Alphaproteobacteria</taxon>
        <taxon>Hyphomicrobiales</taxon>
        <taxon>Cohaesibacteraceae</taxon>
    </lineage>
</organism>
<evidence type="ECO:0000259" key="8">
    <source>
        <dbReference type="PROSITE" id="PS51379"/>
    </source>
</evidence>
<keyword evidence="3" id="KW-0479">Metal-binding</keyword>
<keyword evidence="4" id="KW-0249">Electron transport</keyword>
<feature type="transmembrane region" description="Helical" evidence="7">
    <location>
        <begin position="194"/>
        <end position="211"/>
    </location>
</feature>
<keyword evidence="5" id="KW-0408">Iron</keyword>
<dbReference type="EMBL" id="OBEL01000004">
    <property type="protein sequence ID" value="SNZ20272.1"/>
    <property type="molecule type" value="Genomic_DNA"/>
</dbReference>
<dbReference type="PANTHER" id="PTHR30176">
    <property type="entry name" value="FERREDOXIN-TYPE PROTEIN NAPH"/>
    <property type="match status" value="1"/>
</dbReference>
<dbReference type="Proteomes" id="UP000219439">
    <property type="component" value="Unassembled WGS sequence"/>
</dbReference>
<dbReference type="NCBIfam" id="TIGR02745">
    <property type="entry name" value="ccoG_rdxA_fixG"/>
    <property type="match status" value="1"/>
</dbReference>
<dbReference type="Pfam" id="PF11614">
    <property type="entry name" value="FixG_C"/>
    <property type="match status" value="1"/>
</dbReference>
<keyword evidence="1" id="KW-0813">Transport</keyword>
<evidence type="ECO:0000256" key="5">
    <source>
        <dbReference type="ARBA" id="ARBA00023004"/>
    </source>
</evidence>
<evidence type="ECO:0000313" key="9">
    <source>
        <dbReference type="EMBL" id="SNZ20272.1"/>
    </source>
</evidence>
<dbReference type="InterPro" id="IPR017896">
    <property type="entry name" value="4Fe4S_Fe-S-bd"/>
</dbReference>
<evidence type="ECO:0000313" key="10">
    <source>
        <dbReference type="Proteomes" id="UP000219439"/>
    </source>
</evidence>
<dbReference type="GO" id="GO:0051539">
    <property type="term" value="F:4 iron, 4 sulfur cluster binding"/>
    <property type="evidence" value="ECO:0007669"/>
    <property type="project" value="UniProtKB-KW"/>
</dbReference>
<feature type="transmembrane region" description="Helical" evidence="7">
    <location>
        <begin position="160"/>
        <end position="178"/>
    </location>
</feature>
<dbReference type="Gene3D" id="2.60.40.10">
    <property type="entry name" value="Immunoglobulins"/>
    <property type="match status" value="1"/>
</dbReference>
<dbReference type="InterPro" id="IPR013783">
    <property type="entry name" value="Ig-like_fold"/>
</dbReference>
<dbReference type="OrthoDB" id="9811700at2"/>
<dbReference type="PROSITE" id="PS51379">
    <property type="entry name" value="4FE4S_FER_2"/>
    <property type="match status" value="1"/>
</dbReference>
<accession>A0A285PEX6</accession>
<keyword evidence="7" id="KW-0472">Membrane</keyword>
<dbReference type="AlphaFoldDB" id="A0A285PEX6"/>
<dbReference type="InterPro" id="IPR032879">
    <property type="entry name" value="FixG_C"/>
</dbReference>
<dbReference type="RefSeq" id="WP_097154636.1">
    <property type="nucleotide sequence ID" value="NZ_OBEL01000004.1"/>
</dbReference>
<dbReference type="Pfam" id="PF13746">
    <property type="entry name" value="Fer4_18"/>
    <property type="match status" value="1"/>
</dbReference>
<dbReference type="GO" id="GO:0005886">
    <property type="term" value="C:plasma membrane"/>
    <property type="evidence" value="ECO:0007669"/>
    <property type="project" value="TreeGrafter"/>
</dbReference>
<evidence type="ECO:0000256" key="3">
    <source>
        <dbReference type="ARBA" id="ARBA00022723"/>
    </source>
</evidence>
<dbReference type="InterPro" id="IPR051684">
    <property type="entry name" value="Electron_Trans/Redox"/>
</dbReference>
<name>A0A285PEX6_9HYPH</name>
<evidence type="ECO:0000256" key="2">
    <source>
        <dbReference type="ARBA" id="ARBA00022485"/>
    </source>
</evidence>
<keyword evidence="7" id="KW-0812">Transmembrane</keyword>
<gene>
    <name evidence="9" type="ORF">SAMN06265368_3375</name>
</gene>
<dbReference type="SUPFAM" id="SSF54862">
    <property type="entry name" value="4Fe-4S ferredoxins"/>
    <property type="match status" value="1"/>
</dbReference>
<evidence type="ECO:0000256" key="4">
    <source>
        <dbReference type="ARBA" id="ARBA00022982"/>
    </source>
</evidence>
<dbReference type="PROSITE" id="PS00198">
    <property type="entry name" value="4FE4S_FER_1"/>
    <property type="match status" value="1"/>
</dbReference>
<evidence type="ECO:0000256" key="1">
    <source>
        <dbReference type="ARBA" id="ARBA00022448"/>
    </source>
</evidence>
<reference evidence="9 10" key="1">
    <citation type="submission" date="2017-09" db="EMBL/GenBank/DDBJ databases">
        <authorList>
            <person name="Ehlers B."/>
            <person name="Leendertz F.H."/>
        </authorList>
    </citation>
    <scope>NUCLEOTIDE SEQUENCE [LARGE SCALE GENOMIC DNA]</scope>
    <source>
        <strain evidence="9 10">DSM 18289</strain>
    </source>
</reference>
<sequence length="482" mass="54418">MTAETHGAQTSSEILYEAAPKIYPQSVKGRFRSIKWAFMIFALGLYYGLPFIRWDRGPGVPDQAVLIDFPSSRFYFFFIEIWPTEFYYLTGLLIIASLALFLMNALAGRVWCGYMCPQTVWTDLFFAVERWIEGDRRVRMKNSKQPLTLKLIAQKTLKHVLWIVIGCMTGGAWILYFADAPTLTMSIFTGDAPMVAYVWIAILTSTTYILAGHMCEQVCLYMCPWPRIQAALTDEWALNVAYRVDRGEPRGSLKKMRTRLQQGEPAGDCIDCNQCVAVCPTGVDIRKGSQMGCIQCGLCIDACDTVMEKIGKPRGLIDYDTDINIQRHLEGKESIYKVIRPRTLIYVAMIIGISLIMLYALLNRSTVEAGITHDRNPIFVMLSDGSIRNDYTLRLGNKAEAATFEIALIKAPEGLTLTPTGFKSADPLSFTIPVKRDTTKEFRLSILAPKDNNRAPSEDIVFRITNKTNGETDEVQNFFRSR</sequence>
<keyword evidence="2" id="KW-0004">4Fe-4S</keyword>
<evidence type="ECO:0000256" key="7">
    <source>
        <dbReference type="SAM" id="Phobius"/>
    </source>
</evidence>
<feature type="domain" description="4Fe-4S ferredoxin-type" evidence="8">
    <location>
        <begin position="258"/>
        <end position="289"/>
    </location>
</feature>
<evidence type="ECO:0000256" key="6">
    <source>
        <dbReference type="ARBA" id="ARBA00023014"/>
    </source>
</evidence>
<feature type="transmembrane region" description="Helical" evidence="7">
    <location>
        <begin position="344"/>
        <end position="362"/>
    </location>
</feature>
<keyword evidence="7" id="KW-1133">Transmembrane helix</keyword>
<feature type="transmembrane region" description="Helical" evidence="7">
    <location>
        <begin position="36"/>
        <end position="54"/>
    </location>
</feature>
<dbReference type="GO" id="GO:0046872">
    <property type="term" value="F:metal ion binding"/>
    <property type="evidence" value="ECO:0007669"/>
    <property type="project" value="UniProtKB-KW"/>
</dbReference>
<dbReference type="Pfam" id="PF12801">
    <property type="entry name" value="Fer4_5"/>
    <property type="match status" value="1"/>
</dbReference>
<proteinExistence type="predicted"/>
<dbReference type="InterPro" id="IPR014116">
    <property type="entry name" value="Cyt_c_oxidase_cbb3_FixG"/>
</dbReference>
<dbReference type="PANTHER" id="PTHR30176:SF3">
    <property type="entry name" value="FERREDOXIN-TYPE PROTEIN NAPH"/>
    <property type="match status" value="1"/>
</dbReference>
<feature type="transmembrane region" description="Helical" evidence="7">
    <location>
        <begin position="86"/>
        <end position="107"/>
    </location>
</feature>